<evidence type="ECO:0000259" key="2">
    <source>
        <dbReference type="Pfam" id="PF02357"/>
    </source>
</evidence>
<reference evidence="3 4" key="1">
    <citation type="submission" date="2018-08" db="EMBL/GenBank/DDBJ databases">
        <title>A genome reference for cultivated species of the human gut microbiota.</title>
        <authorList>
            <person name="Zou Y."/>
            <person name="Xue W."/>
            <person name="Luo G."/>
        </authorList>
    </citation>
    <scope>NUCLEOTIDE SEQUENCE [LARGE SCALE GENOMIC DNA]</scope>
    <source>
        <strain evidence="3 4">OM05-15BH</strain>
    </source>
</reference>
<dbReference type="Gene3D" id="3.30.70.940">
    <property type="entry name" value="NusG, N-terminal domain"/>
    <property type="match status" value="1"/>
</dbReference>
<gene>
    <name evidence="3" type="ORF">DXB65_11695</name>
</gene>
<keyword evidence="1" id="KW-0804">Transcription</keyword>
<evidence type="ECO:0000256" key="1">
    <source>
        <dbReference type="ARBA" id="ARBA00023163"/>
    </source>
</evidence>
<dbReference type="AlphaFoldDB" id="A0A3E5BD48"/>
<organism evidence="3 4">
    <name type="scientific">Bacteroides oleiciplenus</name>
    <dbReference type="NCBI Taxonomy" id="626931"/>
    <lineage>
        <taxon>Bacteria</taxon>
        <taxon>Pseudomonadati</taxon>
        <taxon>Bacteroidota</taxon>
        <taxon>Bacteroidia</taxon>
        <taxon>Bacteroidales</taxon>
        <taxon>Bacteroidaceae</taxon>
        <taxon>Bacteroides</taxon>
    </lineage>
</organism>
<protein>
    <submittedName>
        <fullName evidence="3">UpxY family transcription antiterminator</fullName>
    </submittedName>
</protein>
<dbReference type="RefSeq" id="WP_009129090.1">
    <property type="nucleotide sequence ID" value="NZ_CABKRN010000001.1"/>
</dbReference>
<sequence length="177" mass="20535">MVENQKYWFAARTRDKQEFAVRKFLDKLKSEENLDIDYYLPTRIVISQLKYRRKRSEVPVIRNLIFIRATKQVACDISNVYSAQLFYMKDLSTHSMLIVPNKQMEDFMFVMDLNPDGVSFDTEPFAVGNKVKVIKGDFCGIEGEIATESNKTYVVIRIKGVLVASVKVPKSYLKMIQ</sequence>
<dbReference type="InterPro" id="IPR036735">
    <property type="entry name" value="NGN_dom_sf"/>
</dbReference>
<name>A0A3E5BD48_9BACE</name>
<dbReference type="EMBL" id="QSUL01000007">
    <property type="protein sequence ID" value="RGN35285.1"/>
    <property type="molecule type" value="Genomic_DNA"/>
</dbReference>
<accession>A0A3E5BD48</accession>
<evidence type="ECO:0000313" key="4">
    <source>
        <dbReference type="Proteomes" id="UP000260983"/>
    </source>
</evidence>
<dbReference type="CDD" id="cd09895">
    <property type="entry name" value="NGN_SP_UpxY"/>
    <property type="match status" value="1"/>
</dbReference>
<dbReference type="Proteomes" id="UP000260983">
    <property type="component" value="Unassembled WGS sequence"/>
</dbReference>
<comment type="caution">
    <text evidence="3">The sequence shown here is derived from an EMBL/GenBank/DDBJ whole genome shotgun (WGS) entry which is preliminary data.</text>
</comment>
<evidence type="ECO:0000313" key="3">
    <source>
        <dbReference type="EMBL" id="RGN35285.1"/>
    </source>
</evidence>
<feature type="domain" description="NusG-like N-terminal" evidence="2">
    <location>
        <begin position="6"/>
        <end position="107"/>
    </location>
</feature>
<dbReference type="NCBIfam" id="NF033644">
    <property type="entry name" value="antiterm_UpxY"/>
    <property type="match status" value="1"/>
</dbReference>
<dbReference type="SUPFAM" id="SSF82679">
    <property type="entry name" value="N-utilization substance G protein NusG, N-terminal domain"/>
    <property type="match status" value="1"/>
</dbReference>
<dbReference type="InterPro" id="IPR006645">
    <property type="entry name" value="NGN-like_dom"/>
</dbReference>
<dbReference type="Pfam" id="PF02357">
    <property type="entry name" value="NusG"/>
    <property type="match status" value="1"/>
</dbReference>
<proteinExistence type="predicted"/>
<dbReference type="GO" id="GO:0006354">
    <property type="term" value="P:DNA-templated transcription elongation"/>
    <property type="evidence" value="ECO:0007669"/>
    <property type="project" value="InterPro"/>
</dbReference>